<evidence type="ECO:0000256" key="1">
    <source>
        <dbReference type="SAM" id="MobiDB-lite"/>
    </source>
</evidence>
<protein>
    <submittedName>
        <fullName evidence="2">Uu.00g084410.m01.CDS01</fullName>
    </submittedName>
</protein>
<feature type="compositionally biased region" description="Acidic residues" evidence="1">
    <location>
        <begin position="598"/>
        <end position="607"/>
    </location>
</feature>
<dbReference type="Proteomes" id="UP001295740">
    <property type="component" value="Unassembled WGS sequence"/>
</dbReference>
<dbReference type="EMBL" id="CAUWAG010000010">
    <property type="protein sequence ID" value="CAJ2507255.1"/>
    <property type="molecule type" value="Genomic_DNA"/>
</dbReference>
<reference evidence="2" key="1">
    <citation type="submission" date="2023-10" db="EMBL/GenBank/DDBJ databases">
        <authorList>
            <person name="Hackl T."/>
        </authorList>
    </citation>
    <scope>NUCLEOTIDE SEQUENCE</scope>
</reference>
<proteinExistence type="predicted"/>
<name>A0AAI8VMW9_9PEZI</name>
<feature type="compositionally biased region" description="Basic and acidic residues" evidence="1">
    <location>
        <begin position="615"/>
        <end position="631"/>
    </location>
</feature>
<gene>
    <name evidence="2" type="ORF">KHLLAP_LOCUS7723</name>
</gene>
<organism evidence="2 3">
    <name type="scientific">Anthostomella pinea</name>
    <dbReference type="NCBI Taxonomy" id="933095"/>
    <lineage>
        <taxon>Eukaryota</taxon>
        <taxon>Fungi</taxon>
        <taxon>Dikarya</taxon>
        <taxon>Ascomycota</taxon>
        <taxon>Pezizomycotina</taxon>
        <taxon>Sordariomycetes</taxon>
        <taxon>Xylariomycetidae</taxon>
        <taxon>Xylariales</taxon>
        <taxon>Xylariaceae</taxon>
        <taxon>Anthostomella</taxon>
    </lineage>
</organism>
<feature type="region of interest" description="Disordered" evidence="1">
    <location>
        <begin position="574"/>
        <end position="644"/>
    </location>
</feature>
<accession>A0AAI8VMW9</accession>
<dbReference type="AlphaFoldDB" id="A0AAI8VMW9"/>
<dbReference type="Gene3D" id="3.60.130.30">
    <property type="match status" value="1"/>
</dbReference>
<evidence type="ECO:0000313" key="2">
    <source>
        <dbReference type="EMBL" id="CAJ2507255.1"/>
    </source>
</evidence>
<comment type="caution">
    <text evidence="2">The sequence shown here is derived from an EMBL/GenBank/DDBJ whole genome shotgun (WGS) entry which is preliminary data.</text>
</comment>
<keyword evidence="3" id="KW-1185">Reference proteome</keyword>
<sequence length="644" mass="72099">MNRSTRSADRVKTLQQLTSEEHERKKIIALGTFCKQIQGDPFGIYFSWAGNVAHPEDQRMFDIIEPLCRELASAVINDNDEVRLIRKLLEAIPVTPLGNVPAIMGCAKTHCAIRDTPRESVLTFHLAGKSVRLMQCLNIDAADEESYNKTLRAKKSIDATVGQLADPPMSMEVTQYVMASLLTQRQTSSAGSDERGVPGGEDTPRRGSSANAQRPLYYALRSSAQEHYWLHMKPEERKDTRQAATETLVDGPSGDSRIRSNLDLVKINWQRTWNSKKWHPDFFRRYILDQESAKNAWEYVQEDIFVVTDKNRRVIFANIEKLSQLLFGDHATDVLQRCLDMWSFFTPLPAPESSRHVIDGHIRKLDPELDPSEATVDDLPNAKMAVAHYGCWAKTGGPTGLRPVRTQDTRFSRNPHQDYSNLLFPTFARAALGKASAMIRFMIKPLDPAHYSECAEIFANIADGIKVPVDPDDEDIFSLYALGVNGYTQRHRDGNDIKGGLAGLCTLGSYTGGHLCIPQLGLKVPYQPGTCAIIRGTALEHLVQDYSGQRFFIIGTNHESMKQNAWRRVGKLETMQPSRPGAHEPGAVESEEGKGEAEGEGEDEEEIMTTTCVHPGDDQDDHRQYSNEELHGPAVLREPYVRGL</sequence>
<evidence type="ECO:0000313" key="3">
    <source>
        <dbReference type="Proteomes" id="UP001295740"/>
    </source>
</evidence>
<feature type="region of interest" description="Disordered" evidence="1">
    <location>
        <begin position="185"/>
        <end position="212"/>
    </location>
</feature>